<proteinExistence type="predicted"/>
<feature type="transmembrane region" description="Helical" evidence="1">
    <location>
        <begin position="201"/>
        <end position="223"/>
    </location>
</feature>
<evidence type="ECO:0008006" key="4">
    <source>
        <dbReference type="Google" id="ProtNLM"/>
    </source>
</evidence>
<keyword evidence="1" id="KW-0472">Membrane</keyword>
<organism evidence="2 3">
    <name type="scientific">Rhodococcus wratislaviensis</name>
    <name type="common">Tsukamurella wratislaviensis</name>
    <dbReference type="NCBI Taxonomy" id="44752"/>
    <lineage>
        <taxon>Bacteria</taxon>
        <taxon>Bacillati</taxon>
        <taxon>Actinomycetota</taxon>
        <taxon>Actinomycetes</taxon>
        <taxon>Mycobacteriales</taxon>
        <taxon>Nocardiaceae</taxon>
        <taxon>Rhodococcus</taxon>
    </lineage>
</organism>
<accession>A0A402CB95</accession>
<dbReference type="Proteomes" id="UP000287519">
    <property type="component" value="Unassembled WGS sequence"/>
</dbReference>
<feature type="transmembrane region" description="Helical" evidence="1">
    <location>
        <begin position="97"/>
        <end position="120"/>
    </location>
</feature>
<reference evidence="2 3" key="1">
    <citation type="submission" date="2018-11" db="EMBL/GenBank/DDBJ databases">
        <title>Microbial catabolism of amino acid.</title>
        <authorList>
            <person name="Hibi M."/>
            <person name="Ogawa J."/>
        </authorList>
    </citation>
    <scope>NUCLEOTIDE SEQUENCE [LARGE SCALE GENOMIC DNA]</scope>
    <source>
        <strain evidence="2 3">C31-06</strain>
    </source>
</reference>
<evidence type="ECO:0000313" key="3">
    <source>
        <dbReference type="Proteomes" id="UP000287519"/>
    </source>
</evidence>
<dbReference type="Pfam" id="PF06197">
    <property type="entry name" value="DUF998"/>
    <property type="match status" value="1"/>
</dbReference>
<evidence type="ECO:0000256" key="1">
    <source>
        <dbReference type="SAM" id="Phobius"/>
    </source>
</evidence>
<feature type="transmembrane region" description="Helical" evidence="1">
    <location>
        <begin position="140"/>
        <end position="161"/>
    </location>
</feature>
<feature type="transmembrane region" description="Helical" evidence="1">
    <location>
        <begin position="168"/>
        <end position="189"/>
    </location>
</feature>
<dbReference type="EMBL" id="BHYM01000038">
    <property type="protein sequence ID" value="GCE40900.1"/>
    <property type="molecule type" value="Genomic_DNA"/>
</dbReference>
<feature type="transmembrane region" description="Helical" evidence="1">
    <location>
        <begin position="68"/>
        <end position="85"/>
    </location>
</feature>
<name>A0A402CB95_RHOWR</name>
<keyword evidence="3" id="KW-1185">Reference proteome</keyword>
<sequence length="232" mass="24795">MMTVQSNSREGTTVRTVLALAIAIAGIAYSSWLLEFLLDTGLNPTNSFLSELDARGQPYRELFSTADTLTGALLVAASLSALLLLRRRPLTNVGWGALLVFGGATIADAQLPIGCIPTLLQPCGSEPSGLFPQLHHVHALTSTIAVNAIFVAMIAFSWAAFRYGMLPILRVFGLAVLVIASLTTAWMLIADNLPGDYALGIAQRVQVGAMSIWLVFLGVAVYMTRSQSWASK</sequence>
<evidence type="ECO:0000313" key="2">
    <source>
        <dbReference type="EMBL" id="GCE40900.1"/>
    </source>
</evidence>
<keyword evidence="1" id="KW-0812">Transmembrane</keyword>
<dbReference type="InterPro" id="IPR009339">
    <property type="entry name" value="DUF998"/>
</dbReference>
<protein>
    <recommendedName>
        <fullName evidence="4">DUF998 domain-containing protein</fullName>
    </recommendedName>
</protein>
<comment type="caution">
    <text evidence="2">The sequence shown here is derived from an EMBL/GenBank/DDBJ whole genome shotgun (WGS) entry which is preliminary data.</text>
</comment>
<feature type="transmembrane region" description="Helical" evidence="1">
    <location>
        <begin position="12"/>
        <end position="34"/>
    </location>
</feature>
<dbReference type="AlphaFoldDB" id="A0A402CB95"/>
<keyword evidence="1" id="KW-1133">Transmembrane helix</keyword>
<gene>
    <name evidence="2" type="ORF">Rhow_004543</name>
</gene>